<protein>
    <submittedName>
        <fullName evidence="1">Uncharacterized protein</fullName>
    </submittedName>
</protein>
<accession>A0A1I5IV60</accession>
<evidence type="ECO:0000313" key="1">
    <source>
        <dbReference type="EMBL" id="SFO64220.1"/>
    </source>
</evidence>
<dbReference type="RefSeq" id="WP_139217510.1">
    <property type="nucleotide sequence ID" value="NZ_FOVW01000010.1"/>
</dbReference>
<organism evidence="1 2">
    <name type="scientific">Algoriphagus ornithinivorans</name>
    <dbReference type="NCBI Taxonomy" id="226506"/>
    <lineage>
        <taxon>Bacteria</taxon>
        <taxon>Pseudomonadati</taxon>
        <taxon>Bacteroidota</taxon>
        <taxon>Cytophagia</taxon>
        <taxon>Cytophagales</taxon>
        <taxon>Cyclobacteriaceae</taxon>
        <taxon>Algoriphagus</taxon>
    </lineage>
</organism>
<gene>
    <name evidence="1" type="ORF">SAMN04488519_11044</name>
</gene>
<name>A0A1I5IV60_9BACT</name>
<keyword evidence="2" id="KW-1185">Reference proteome</keyword>
<evidence type="ECO:0000313" key="2">
    <source>
        <dbReference type="Proteomes" id="UP000199564"/>
    </source>
</evidence>
<dbReference type="EMBL" id="FOVW01000010">
    <property type="protein sequence ID" value="SFO64220.1"/>
    <property type="molecule type" value="Genomic_DNA"/>
</dbReference>
<dbReference type="Proteomes" id="UP000199564">
    <property type="component" value="Unassembled WGS sequence"/>
</dbReference>
<proteinExistence type="predicted"/>
<dbReference type="AlphaFoldDB" id="A0A1I5IV60"/>
<dbReference type="STRING" id="226506.SAMN04488519_11044"/>
<reference evidence="2" key="1">
    <citation type="submission" date="2016-10" db="EMBL/GenBank/DDBJ databases">
        <authorList>
            <person name="Varghese N."/>
            <person name="Submissions S."/>
        </authorList>
    </citation>
    <scope>NUCLEOTIDE SEQUENCE [LARGE SCALE GENOMIC DNA]</scope>
    <source>
        <strain evidence="2">DSM 15282</strain>
    </source>
</reference>
<sequence length="52" mass="6315">MSFLQQPKSLDDFRWEKRIIVVFDSPGFDQTWIKSHQKELEERKLLLVHVSE</sequence>